<evidence type="ECO:0000313" key="2">
    <source>
        <dbReference type="Proteomes" id="UP000219167"/>
    </source>
</evidence>
<name>A0A285UNP3_9HYPH</name>
<dbReference type="AlphaFoldDB" id="A0A285UNP3"/>
<protein>
    <submittedName>
        <fullName evidence="1">Uncharacterized protein</fullName>
    </submittedName>
</protein>
<accession>A0A285UNP3</accession>
<evidence type="ECO:0000313" key="1">
    <source>
        <dbReference type="EMBL" id="SOC41851.1"/>
    </source>
</evidence>
<organism evidence="1 2">
    <name type="scientific">Rhizobium subbaraonis</name>
    <dbReference type="NCBI Taxonomy" id="908946"/>
    <lineage>
        <taxon>Bacteria</taxon>
        <taxon>Pseudomonadati</taxon>
        <taxon>Pseudomonadota</taxon>
        <taxon>Alphaproteobacteria</taxon>
        <taxon>Hyphomicrobiales</taxon>
        <taxon>Rhizobiaceae</taxon>
        <taxon>Rhizobium/Agrobacterium group</taxon>
        <taxon>Rhizobium</taxon>
    </lineage>
</organism>
<proteinExistence type="predicted"/>
<dbReference type="EMBL" id="OBQD01000009">
    <property type="protein sequence ID" value="SOC41851.1"/>
    <property type="molecule type" value="Genomic_DNA"/>
</dbReference>
<gene>
    <name evidence="1" type="ORF">SAMN05892877_109123</name>
</gene>
<reference evidence="1 2" key="1">
    <citation type="submission" date="2017-08" db="EMBL/GenBank/DDBJ databases">
        <authorList>
            <person name="de Groot N.N."/>
        </authorList>
    </citation>
    <scope>NUCLEOTIDE SEQUENCE [LARGE SCALE GENOMIC DNA]</scope>
    <source>
        <strain evidence="1 2">JC85</strain>
    </source>
</reference>
<sequence length="351" mass="39970">MREWLLRNYKREEFAGVVKLFQGIAERHLPIGTEETFVLGTSRRFLHSVRSASIEYNMMEDRVYNLVVQAGLVGPSELTSGRIYFDADRGHEVLTAALETLTTSEIASIFGTDIDTVRSMLDANLMPRVEAFGNSRVYSRVRKQDAADFLERLTADIADDSEIARLDDLVNACRIARCKKHEIFELALNGKLPSLRRSPDSSLLCRYLVDPTELRAGIEAKRRRTANETRQDAASKLFAGDQFVYWREVSRRLKASGITGLTLLKLGFLKGVDAANATTWRQQKYATLKSLKAFERTHISLSTLAEQHGISPVKLRRELDAKGIRPIYDQSVSASRPSLFYRRKDIRRFYR</sequence>
<dbReference type="Proteomes" id="UP000219167">
    <property type="component" value="Unassembled WGS sequence"/>
</dbReference>
<keyword evidence="2" id="KW-1185">Reference proteome</keyword>